<accession>A0ABY8DNV3</accession>
<feature type="domain" description="Pyrrolo-quinoline quinone repeat" evidence="7">
    <location>
        <begin position="495"/>
        <end position="550"/>
    </location>
</feature>
<evidence type="ECO:0000256" key="2">
    <source>
        <dbReference type="ARBA" id="ARBA00008156"/>
    </source>
</evidence>
<dbReference type="CDD" id="cd10278">
    <property type="entry name" value="PQQ_MDH"/>
    <property type="match status" value="1"/>
</dbReference>
<reference evidence="8 9" key="1">
    <citation type="submission" date="2023-03" db="EMBL/GenBank/DDBJ databases">
        <authorList>
            <person name="Kaur S."/>
            <person name="Espinosa-Saiz D."/>
            <person name="Velazquez E."/>
            <person name="Menendez E."/>
            <person name="diCenzo G.C."/>
        </authorList>
    </citation>
    <scope>NUCLEOTIDE SEQUENCE [LARGE SCALE GENOMIC DNA]</scope>
    <source>
        <strain evidence="8 9">LMG 24692</strain>
    </source>
</reference>
<comment type="similarity">
    <text evidence="2">Belongs to the bacterial PQQ dehydrogenase family.</text>
</comment>
<dbReference type="PROSITE" id="PS00364">
    <property type="entry name" value="BACTERIAL_PQQ_2"/>
    <property type="match status" value="1"/>
</dbReference>
<sequence>MKRLLTLLAIMSVGGSAQVALANSELQKLIDDPNQWAIQTGDYANLRYSKLDQITKDNVGKLQVAWTFSTGVLRGHEGAPLVVGDIMYVHTPFPNTVYALDLKNDGQILWKYEPKQDPNVIPVMCCDTVNRGVAYADNKIFLHQADTTVVALDAKTGKVIWSVKNGDASKGETNTATVMPVKDKVLVGISGGEFGVRGSVTAYSIADGKLLWRGYSMGPDSDTLMDPEKTTHLGKPVGKDSGLTTWEGDQWKIGGGTTWGWYAYDPELNLMYYGSGNPSTWNPTQRPGDNRWSMTIWARDVDTGMAKWVYQMTPHDEWDYDGVNEMILTDQQIDGKDRKLLTHFDRNGFGYTMDRVTGELLVAEKFDPKVNWASEVNMDPKSDQYGRPQVVAQFSTEQNGEDTNSTGICPAALGSKDQQPAAYSPKTELFYVPTNHVCMDYEPFRVNYTAGQPYVGATLSMYPAADSHGGMGNFIAWDNKEGKIKWSLPEPFSVWSGALATAGDVVFYGTLEGYLKAVDASTGKELYRFKTPSGVIGNVMTYARDGKQYVAVLSGVGGWAGIGLAAGLTNPNEGLGAVGGYAALSNYTALGGTLTVFKLPD</sequence>
<dbReference type="PANTHER" id="PTHR32303">
    <property type="entry name" value="QUINOPROTEIN ALCOHOL DEHYDROGENASE (CYTOCHROME C)"/>
    <property type="match status" value="1"/>
</dbReference>
<keyword evidence="3" id="KW-0479">Metal-binding</keyword>
<dbReference type="SMART" id="SM00564">
    <property type="entry name" value="PQQ"/>
    <property type="match status" value="5"/>
</dbReference>
<dbReference type="Pfam" id="PF01011">
    <property type="entry name" value="PQQ"/>
    <property type="match status" value="2"/>
</dbReference>
<dbReference type="SUPFAM" id="SSF50998">
    <property type="entry name" value="Quinoprotein alcohol dehydrogenase-like"/>
    <property type="match status" value="1"/>
</dbReference>
<keyword evidence="4" id="KW-0634">PQQ</keyword>
<dbReference type="NCBIfam" id="TIGR03075">
    <property type="entry name" value="PQQ_enz_alc_DH"/>
    <property type="match status" value="1"/>
</dbReference>
<dbReference type="EMBL" id="CP120374">
    <property type="protein sequence ID" value="WEX90611.1"/>
    <property type="molecule type" value="Genomic_DNA"/>
</dbReference>
<dbReference type="Gene3D" id="2.140.10.10">
    <property type="entry name" value="Quinoprotein alcohol dehydrogenase-like superfamily"/>
    <property type="match status" value="1"/>
</dbReference>
<dbReference type="Proteomes" id="UP001229355">
    <property type="component" value="Chromosome 2"/>
</dbReference>
<keyword evidence="9" id="KW-1185">Reference proteome</keyword>
<keyword evidence="6" id="KW-0732">Signal</keyword>
<dbReference type="InterPro" id="IPR017512">
    <property type="entry name" value="PQQ_MeOH/EtOH_DH"/>
</dbReference>
<dbReference type="InterPro" id="IPR002372">
    <property type="entry name" value="PQQ_rpt_dom"/>
</dbReference>
<evidence type="ECO:0000313" key="9">
    <source>
        <dbReference type="Proteomes" id="UP001229355"/>
    </source>
</evidence>
<feature type="chain" id="PRO_5047430793" evidence="6">
    <location>
        <begin position="23"/>
        <end position="601"/>
    </location>
</feature>
<dbReference type="InterPro" id="IPR018391">
    <property type="entry name" value="PQQ_b-propeller_rpt"/>
</dbReference>
<evidence type="ECO:0000256" key="1">
    <source>
        <dbReference type="ARBA" id="ARBA00001931"/>
    </source>
</evidence>
<evidence type="ECO:0000313" key="8">
    <source>
        <dbReference type="EMBL" id="WEX90611.1"/>
    </source>
</evidence>
<gene>
    <name evidence="8" type="ORF">PZN02_004165</name>
</gene>
<evidence type="ECO:0000256" key="3">
    <source>
        <dbReference type="ARBA" id="ARBA00022723"/>
    </source>
</evidence>
<evidence type="ECO:0000256" key="6">
    <source>
        <dbReference type="SAM" id="SignalP"/>
    </source>
</evidence>
<evidence type="ECO:0000256" key="5">
    <source>
        <dbReference type="ARBA" id="ARBA00023002"/>
    </source>
</evidence>
<protein>
    <submittedName>
        <fullName evidence="8">Methanol/ethanol family PQQ-dependent dehydrogenase</fullName>
    </submittedName>
</protein>
<feature type="domain" description="Pyrrolo-quinoline quinone repeat" evidence="7">
    <location>
        <begin position="36"/>
        <end position="362"/>
    </location>
</feature>
<dbReference type="InterPro" id="IPR001479">
    <property type="entry name" value="Quinoprotein_DH_CS"/>
</dbReference>
<feature type="signal peptide" evidence="6">
    <location>
        <begin position="1"/>
        <end position="22"/>
    </location>
</feature>
<dbReference type="InterPro" id="IPR011047">
    <property type="entry name" value="Quinoprotein_ADH-like_sf"/>
</dbReference>
<dbReference type="RefSeq" id="WP_280662575.1">
    <property type="nucleotide sequence ID" value="NZ_CP120374.1"/>
</dbReference>
<comment type="cofactor">
    <cofactor evidence="1">
        <name>pyrroloquinoline quinone</name>
        <dbReference type="ChEBI" id="CHEBI:58442"/>
    </cofactor>
</comment>
<proteinExistence type="inferred from homology"/>
<organism evidence="8 9">
    <name type="scientific">Sinorhizobium garamanticum</name>
    <dbReference type="NCBI Taxonomy" id="680247"/>
    <lineage>
        <taxon>Bacteria</taxon>
        <taxon>Pseudomonadati</taxon>
        <taxon>Pseudomonadota</taxon>
        <taxon>Alphaproteobacteria</taxon>
        <taxon>Hyphomicrobiales</taxon>
        <taxon>Rhizobiaceae</taxon>
        <taxon>Sinorhizobium/Ensifer group</taxon>
        <taxon>Sinorhizobium</taxon>
    </lineage>
</organism>
<keyword evidence="5" id="KW-0560">Oxidoreductase</keyword>
<evidence type="ECO:0000259" key="7">
    <source>
        <dbReference type="Pfam" id="PF01011"/>
    </source>
</evidence>
<evidence type="ECO:0000256" key="4">
    <source>
        <dbReference type="ARBA" id="ARBA00022891"/>
    </source>
</evidence>
<dbReference type="PANTHER" id="PTHR32303:SF4">
    <property type="entry name" value="QUINOPROTEIN GLUCOSE DEHYDROGENASE"/>
    <property type="match status" value="1"/>
</dbReference>
<name>A0ABY8DNV3_9HYPH</name>